<accession>A0A9N9ATX1</accession>
<sequence length="203" mass="23308">MLKGIFNNIFFQRGGREESGTEYNHIDTFDKTTISIPSCSEKTISNKNKKISNIQKDNKEINDKSSSSSQQKKRRPEIEDAVKFPYFSPSKWVEITTEEDLKKSYDEIVIAWRKDGSVALYVPREAMRIRAVKKFRNGRDKFTELLKRMIMFCGNDCYSDNESIIVNTEELGTTSTTVRNSTVSSIIPTDEERQLLLASSSYS</sequence>
<name>A0A9N9ATX1_9GLOM</name>
<protein>
    <submittedName>
        <fullName evidence="2">2917_t:CDS:1</fullName>
    </submittedName>
</protein>
<evidence type="ECO:0000256" key="1">
    <source>
        <dbReference type="SAM" id="MobiDB-lite"/>
    </source>
</evidence>
<reference evidence="2" key="1">
    <citation type="submission" date="2021-06" db="EMBL/GenBank/DDBJ databases">
        <authorList>
            <person name="Kallberg Y."/>
            <person name="Tangrot J."/>
            <person name="Rosling A."/>
        </authorList>
    </citation>
    <scope>NUCLEOTIDE SEQUENCE</scope>
    <source>
        <strain evidence="2">FL130A</strain>
    </source>
</reference>
<feature type="region of interest" description="Disordered" evidence="1">
    <location>
        <begin position="56"/>
        <end position="77"/>
    </location>
</feature>
<dbReference type="Proteomes" id="UP000789508">
    <property type="component" value="Unassembled WGS sequence"/>
</dbReference>
<feature type="non-terminal residue" evidence="2">
    <location>
        <position position="1"/>
    </location>
</feature>
<proteinExistence type="predicted"/>
<gene>
    <name evidence="2" type="ORF">ALEPTO_LOCUS5509</name>
</gene>
<dbReference type="OrthoDB" id="10494453at2759"/>
<dbReference type="EMBL" id="CAJVPS010001562">
    <property type="protein sequence ID" value="CAG8543142.1"/>
    <property type="molecule type" value="Genomic_DNA"/>
</dbReference>
<evidence type="ECO:0000313" key="2">
    <source>
        <dbReference type="EMBL" id="CAG8543142.1"/>
    </source>
</evidence>
<keyword evidence="3" id="KW-1185">Reference proteome</keyword>
<organism evidence="2 3">
    <name type="scientific">Ambispora leptoticha</name>
    <dbReference type="NCBI Taxonomy" id="144679"/>
    <lineage>
        <taxon>Eukaryota</taxon>
        <taxon>Fungi</taxon>
        <taxon>Fungi incertae sedis</taxon>
        <taxon>Mucoromycota</taxon>
        <taxon>Glomeromycotina</taxon>
        <taxon>Glomeromycetes</taxon>
        <taxon>Archaeosporales</taxon>
        <taxon>Ambisporaceae</taxon>
        <taxon>Ambispora</taxon>
    </lineage>
</organism>
<dbReference type="AlphaFoldDB" id="A0A9N9ATX1"/>
<comment type="caution">
    <text evidence="2">The sequence shown here is derived from an EMBL/GenBank/DDBJ whole genome shotgun (WGS) entry which is preliminary data.</text>
</comment>
<evidence type="ECO:0000313" key="3">
    <source>
        <dbReference type="Proteomes" id="UP000789508"/>
    </source>
</evidence>